<gene>
    <name evidence="2" type="ORF">DUI87_18971</name>
</gene>
<name>A0A3M0JUY2_HIRRU</name>
<dbReference type="OrthoDB" id="416454at2759"/>
<dbReference type="EMBL" id="QRBI01000125">
    <property type="protein sequence ID" value="RMC04525.1"/>
    <property type="molecule type" value="Genomic_DNA"/>
</dbReference>
<sequence length="127" mass="14039">MESGQPSGQLPPKRGSSRPRLDVTCLSLAKGKKKKDPPTGKSRVLYGAHGQGLRVPMDISDMWCPQGSVLRPELFTIFISDIDRGIKCIFSKFAGDPKLRGAADTPEGWDVSQRDLDKLVKWESQEL</sequence>
<evidence type="ECO:0000313" key="2">
    <source>
        <dbReference type="EMBL" id="RMC04525.1"/>
    </source>
</evidence>
<proteinExistence type="predicted"/>
<accession>A0A3M0JUY2</accession>
<dbReference type="AlphaFoldDB" id="A0A3M0JUY2"/>
<evidence type="ECO:0000313" key="3">
    <source>
        <dbReference type="Proteomes" id="UP000269221"/>
    </source>
</evidence>
<feature type="region of interest" description="Disordered" evidence="1">
    <location>
        <begin position="1"/>
        <end position="22"/>
    </location>
</feature>
<keyword evidence="3" id="KW-1185">Reference proteome</keyword>
<dbReference type="STRING" id="333673.A0A3M0JUY2"/>
<reference evidence="2 3" key="1">
    <citation type="submission" date="2018-07" db="EMBL/GenBank/DDBJ databases">
        <title>A high quality draft genome assembly of the barn swallow (H. rustica rustica).</title>
        <authorList>
            <person name="Formenti G."/>
            <person name="Chiara M."/>
            <person name="Poveda L."/>
            <person name="Francoijs K.-J."/>
            <person name="Bonisoli-Alquati A."/>
            <person name="Canova L."/>
            <person name="Gianfranceschi L."/>
            <person name="Horner D.S."/>
            <person name="Saino N."/>
        </authorList>
    </citation>
    <scope>NUCLEOTIDE SEQUENCE [LARGE SCALE GENOMIC DNA]</scope>
    <source>
        <strain evidence="2">Chelidonia</strain>
        <tissue evidence="2">Blood</tissue>
    </source>
</reference>
<dbReference type="Proteomes" id="UP000269221">
    <property type="component" value="Unassembled WGS sequence"/>
</dbReference>
<evidence type="ECO:0000256" key="1">
    <source>
        <dbReference type="SAM" id="MobiDB-lite"/>
    </source>
</evidence>
<organism evidence="2 3">
    <name type="scientific">Hirundo rustica rustica</name>
    <dbReference type="NCBI Taxonomy" id="333673"/>
    <lineage>
        <taxon>Eukaryota</taxon>
        <taxon>Metazoa</taxon>
        <taxon>Chordata</taxon>
        <taxon>Craniata</taxon>
        <taxon>Vertebrata</taxon>
        <taxon>Euteleostomi</taxon>
        <taxon>Archelosauria</taxon>
        <taxon>Archosauria</taxon>
        <taxon>Dinosauria</taxon>
        <taxon>Saurischia</taxon>
        <taxon>Theropoda</taxon>
        <taxon>Coelurosauria</taxon>
        <taxon>Aves</taxon>
        <taxon>Neognathae</taxon>
        <taxon>Neoaves</taxon>
        <taxon>Telluraves</taxon>
        <taxon>Australaves</taxon>
        <taxon>Passeriformes</taxon>
        <taxon>Sylvioidea</taxon>
        <taxon>Hirundinidae</taxon>
        <taxon>Hirundo</taxon>
    </lineage>
</organism>
<comment type="caution">
    <text evidence="2">The sequence shown here is derived from an EMBL/GenBank/DDBJ whole genome shotgun (WGS) entry which is preliminary data.</text>
</comment>
<protein>
    <submittedName>
        <fullName evidence="2">Uncharacterized protein</fullName>
    </submittedName>
</protein>